<keyword evidence="5" id="KW-1185">Reference proteome</keyword>
<feature type="region of interest" description="Disordered" evidence="2">
    <location>
        <begin position="42"/>
        <end position="70"/>
    </location>
</feature>
<sequence length="636" mass="71672">MANPEEIAPEDIALLKLLKKEVGEHPVDIAEFMKKCLAYKGEESKPKVKDEPSKHTKYRDPPRISNFSGNNTKGETSYELWRYEVTGLMADKLYDQENINYAVRRSLKGDAGMVAMHLGAKASIPDILHKLDSIYGAVEKKEDLLAQFYRARQDDTETVTKWSCRLENIIGRAVDRGLVQQKERNGMLHSMLWTGLKTELKDISGHKFDTIKDFDELRVVLRQIETDHEERKLSSHKPQPAKATAISDTSIQESQMNKFEGLINQLTTRMDRWETDFRGRGSIRGRGYRNNRGYFNRNQGQYNRGGGHVQQQGYHESSTPQATLTSNYQHQEEKKCFRCGLPGHYKIGCTAILDGKKNLNYKKSMDAQSIDSDSGEVISIESVQAICNSQLPNTFIESLAVNPDVVQSDDDEDEYKDEDIIDWKQAQAMDSQIAPFVRYVKEGRKPTTAERPTPRPRASKQQKLPVVHATKEDSADDTASTISEDSEVGFVLTADSESSLAEDSDANADISDEVTSLSGDAQIEETEPTGSASEDAESISSEDTTIDDDDVHQDTDELPPVEIRRSGRERRPPAWFRSGQFETSMAVAGRTSIPEWRQKADYISSLAQTPLFKATGLEREMQQGPYWTLSTTTSWK</sequence>
<dbReference type="PANTHER" id="PTHR23095:SF46">
    <property type="entry name" value="GAG PROTEIN"/>
    <property type="match status" value="1"/>
</dbReference>
<evidence type="ECO:0000259" key="3">
    <source>
        <dbReference type="PROSITE" id="PS50158"/>
    </source>
</evidence>
<dbReference type="InterPro" id="IPR001878">
    <property type="entry name" value="Znf_CCHC"/>
</dbReference>
<protein>
    <recommendedName>
        <fullName evidence="3">CCHC-type domain-containing protein</fullName>
    </recommendedName>
</protein>
<evidence type="ECO:0000256" key="2">
    <source>
        <dbReference type="SAM" id="MobiDB-lite"/>
    </source>
</evidence>
<dbReference type="EMBL" id="CAJPWZ010002206">
    <property type="protein sequence ID" value="CAG2233379.1"/>
    <property type="molecule type" value="Genomic_DNA"/>
</dbReference>
<dbReference type="PANTHER" id="PTHR23095">
    <property type="entry name" value="PARANEOPLASTIC ANTIGEN"/>
    <property type="match status" value="1"/>
</dbReference>
<evidence type="ECO:0000313" key="4">
    <source>
        <dbReference type="EMBL" id="CAG2233379.1"/>
    </source>
</evidence>
<feature type="region of interest" description="Disordered" evidence="2">
    <location>
        <begin position="516"/>
        <end position="572"/>
    </location>
</feature>
<evidence type="ECO:0000313" key="5">
    <source>
        <dbReference type="Proteomes" id="UP000683360"/>
    </source>
</evidence>
<feature type="compositionally biased region" description="Polar residues" evidence="2">
    <location>
        <begin position="309"/>
        <end position="318"/>
    </location>
</feature>
<dbReference type="GO" id="GO:0008270">
    <property type="term" value="F:zinc ion binding"/>
    <property type="evidence" value="ECO:0007669"/>
    <property type="project" value="UniProtKB-KW"/>
</dbReference>
<keyword evidence="1" id="KW-0862">Zinc</keyword>
<comment type="caution">
    <text evidence="4">The sequence shown here is derived from an EMBL/GenBank/DDBJ whole genome shotgun (WGS) entry which is preliminary data.</text>
</comment>
<gene>
    <name evidence="4" type="ORF">MEDL_46014</name>
</gene>
<proteinExistence type="predicted"/>
<dbReference type="InterPro" id="IPR048270">
    <property type="entry name" value="PNMA_C"/>
</dbReference>
<dbReference type="OrthoDB" id="115435at2759"/>
<feature type="compositionally biased region" description="Basic and acidic residues" evidence="2">
    <location>
        <begin position="562"/>
        <end position="572"/>
    </location>
</feature>
<evidence type="ECO:0000256" key="1">
    <source>
        <dbReference type="PROSITE-ProRule" id="PRU00047"/>
    </source>
</evidence>
<dbReference type="AlphaFoldDB" id="A0A8S3TX84"/>
<organism evidence="4 5">
    <name type="scientific">Mytilus edulis</name>
    <name type="common">Blue mussel</name>
    <dbReference type="NCBI Taxonomy" id="6550"/>
    <lineage>
        <taxon>Eukaryota</taxon>
        <taxon>Metazoa</taxon>
        <taxon>Spiralia</taxon>
        <taxon>Lophotrochozoa</taxon>
        <taxon>Mollusca</taxon>
        <taxon>Bivalvia</taxon>
        <taxon>Autobranchia</taxon>
        <taxon>Pteriomorphia</taxon>
        <taxon>Mytilida</taxon>
        <taxon>Mytiloidea</taxon>
        <taxon>Mytilidae</taxon>
        <taxon>Mytilinae</taxon>
        <taxon>Mytilus</taxon>
    </lineage>
</organism>
<dbReference type="InterPro" id="IPR026523">
    <property type="entry name" value="PNMA"/>
</dbReference>
<feature type="region of interest" description="Disordered" evidence="2">
    <location>
        <begin position="443"/>
        <end position="488"/>
    </location>
</feature>
<feature type="compositionally biased region" description="Basic and acidic residues" evidence="2">
    <location>
        <begin position="42"/>
        <end position="62"/>
    </location>
</feature>
<feature type="domain" description="CCHC-type" evidence="3">
    <location>
        <begin position="335"/>
        <end position="349"/>
    </location>
</feature>
<feature type="compositionally biased region" description="Acidic residues" evidence="2">
    <location>
        <begin position="544"/>
        <end position="559"/>
    </location>
</feature>
<feature type="region of interest" description="Disordered" evidence="2">
    <location>
        <begin position="288"/>
        <end position="318"/>
    </location>
</feature>
<dbReference type="PROSITE" id="PS50158">
    <property type="entry name" value="ZF_CCHC"/>
    <property type="match status" value="1"/>
</dbReference>
<feature type="compositionally biased region" description="Low complexity" evidence="2">
    <location>
        <begin position="290"/>
        <end position="302"/>
    </location>
</feature>
<name>A0A8S3TX84_MYTED</name>
<dbReference type="Proteomes" id="UP000683360">
    <property type="component" value="Unassembled WGS sequence"/>
</dbReference>
<reference evidence="4" key="1">
    <citation type="submission" date="2021-03" db="EMBL/GenBank/DDBJ databases">
        <authorList>
            <person name="Bekaert M."/>
        </authorList>
    </citation>
    <scope>NUCLEOTIDE SEQUENCE</scope>
</reference>
<accession>A0A8S3TX84</accession>
<dbReference type="GO" id="GO:0003676">
    <property type="term" value="F:nucleic acid binding"/>
    <property type="evidence" value="ECO:0007669"/>
    <property type="project" value="InterPro"/>
</dbReference>
<keyword evidence="1" id="KW-0863">Zinc-finger</keyword>
<dbReference type="Pfam" id="PF14893">
    <property type="entry name" value="PNMA"/>
    <property type="match status" value="1"/>
</dbReference>
<keyword evidence="1" id="KW-0479">Metal-binding</keyword>